<dbReference type="InterPro" id="IPR023393">
    <property type="entry name" value="START-like_dom_sf"/>
</dbReference>
<name>A0A6P1NTV8_9MICC</name>
<accession>A0A6P1NTV8</accession>
<evidence type="ECO:0000313" key="1">
    <source>
        <dbReference type="EMBL" id="QHK20241.1"/>
    </source>
</evidence>
<protein>
    <recommendedName>
        <fullName evidence="3">Polyketide cyclase</fullName>
    </recommendedName>
</protein>
<evidence type="ECO:0008006" key="3">
    <source>
        <dbReference type="Google" id="ProtNLM"/>
    </source>
</evidence>
<dbReference type="EMBL" id="CP047898">
    <property type="protein sequence ID" value="QHK20241.1"/>
    <property type="molecule type" value="Genomic_DNA"/>
</dbReference>
<dbReference type="AlphaFoldDB" id="A0A6P1NTV8"/>
<keyword evidence="2" id="KW-1185">Reference proteome</keyword>
<sequence length="155" mass="17151">MAVIEESVFISRPRQEVFDFLIKTSNIPVWDSSVVQAEQIGDGPVALGTRARGTSKIMGRRFDWVTENTHFDPPKKSVIRSVEGDLDFTISNTLEPQGDGTRLTYRIDAASGLGGVFGKLADPFVQKAHTRTVRANLETLADLLAEHPEHEENDT</sequence>
<dbReference type="Pfam" id="PF10604">
    <property type="entry name" value="Polyketide_cyc2"/>
    <property type="match status" value="1"/>
</dbReference>
<gene>
    <name evidence="1" type="ORF">GU243_11430</name>
</gene>
<dbReference type="CDD" id="cd08865">
    <property type="entry name" value="SRPBCC_10"/>
    <property type="match status" value="1"/>
</dbReference>
<reference evidence="1 2" key="1">
    <citation type="submission" date="2020-01" db="EMBL/GenBank/DDBJ databases">
        <title>Pseudarthrobacter psychrotolerans sp. nov., isolated from antarctic soil.</title>
        <authorList>
            <person name="Shin Y."/>
            <person name="Park W."/>
        </authorList>
    </citation>
    <scope>NUCLEOTIDE SEQUENCE [LARGE SCALE GENOMIC DNA]</scope>
    <source>
        <strain evidence="1 2">YJ56</strain>
    </source>
</reference>
<dbReference type="Gene3D" id="3.30.530.20">
    <property type="match status" value="1"/>
</dbReference>
<dbReference type="Proteomes" id="UP000464186">
    <property type="component" value="Chromosome"/>
</dbReference>
<proteinExistence type="predicted"/>
<organism evidence="1 2">
    <name type="scientific">Pseudarthrobacter psychrotolerans</name>
    <dbReference type="NCBI Taxonomy" id="2697569"/>
    <lineage>
        <taxon>Bacteria</taxon>
        <taxon>Bacillati</taxon>
        <taxon>Actinomycetota</taxon>
        <taxon>Actinomycetes</taxon>
        <taxon>Micrococcales</taxon>
        <taxon>Micrococcaceae</taxon>
        <taxon>Pseudarthrobacter</taxon>
    </lineage>
</organism>
<dbReference type="KEGG" id="psey:GU243_11430"/>
<evidence type="ECO:0000313" key="2">
    <source>
        <dbReference type="Proteomes" id="UP000464186"/>
    </source>
</evidence>
<dbReference type="InterPro" id="IPR019587">
    <property type="entry name" value="Polyketide_cyclase/dehydratase"/>
</dbReference>
<dbReference type="SUPFAM" id="SSF55961">
    <property type="entry name" value="Bet v1-like"/>
    <property type="match status" value="1"/>
</dbReference>